<proteinExistence type="predicted"/>
<evidence type="ECO:0000313" key="2">
    <source>
        <dbReference type="EMBL" id="KKM86951.1"/>
    </source>
</evidence>
<keyword evidence="1" id="KW-0812">Transmembrane</keyword>
<gene>
    <name evidence="2" type="ORF">LCGC14_1273840</name>
</gene>
<dbReference type="AlphaFoldDB" id="A0A0F9LIH9"/>
<accession>A0A0F9LIH9</accession>
<keyword evidence="1" id="KW-1133">Transmembrane helix</keyword>
<comment type="caution">
    <text evidence="2">The sequence shown here is derived from an EMBL/GenBank/DDBJ whole genome shotgun (WGS) entry which is preliminary data.</text>
</comment>
<sequence>MLDNKNMRMMVIFFSILGGLAVIGLLILVSAIISIVNGSTLGTGLVFALFGAGCIVSYLVLQSTVKKLQKDALKKFGPDK</sequence>
<feature type="transmembrane region" description="Helical" evidence="1">
    <location>
        <begin position="41"/>
        <end position="61"/>
    </location>
</feature>
<name>A0A0F9LIH9_9ZZZZ</name>
<keyword evidence="1" id="KW-0472">Membrane</keyword>
<organism evidence="2">
    <name type="scientific">marine sediment metagenome</name>
    <dbReference type="NCBI Taxonomy" id="412755"/>
    <lineage>
        <taxon>unclassified sequences</taxon>
        <taxon>metagenomes</taxon>
        <taxon>ecological metagenomes</taxon>
    </lineage>
</organism>
<reference evidence="2" key="1">
    <citation type="journal article" date="2015" name="Nature">
        <title>Complex archaea that bridge the gap between prokaryotes and eukaryotes.</title>
        <authorList>
            <person name="Spang A."/>
            <person name="Saw J.H."/>
            <person name="Jorgensen S.L."/>
            <person name="Zaremba-Niedzwiedzka K."/>
            <person name="Martijn J."/>
            <person name="Lind A.E."/>
            <person name="van Eijk R."/>
            <person name="Schleper C."/>
            <person name="Guy L."/>
            <person name="Ettema T.J."/>
        </authorList>
    </citation>
    <scope>NUCLEOTIDE SEQUENCE</scope>
</reference>
<feature type="transmembrane region" description="Helical" evidence="1">
    <location>
        <begin position="12"/>
        <end position="35"/>
    </location>
</feature>
<evidence type="ECO:0000256" key="1">
    <source>
        <dbReference type="SAM" id="Phobius"/>
    </source>
</evidence>
<dbReference type="EMBL" id="LAZR01007176">
    <property type="protein sequence ID" value="KKM86951.1"/>
    <property type="molecule type" value="Genomic_DNA"/>
</dbReference>
<protein>
    <submittedName>
        <fullName evidence="2">Uncharacterized protein</fullName>
    </submittedName>
</protein>